<evidence type="ECO:0000256" key="4">
    <source>
        <dbReference type="ARBA" id="ARBA00022763"/>
    </source>
</evidence>
<evidence type="ECO:0000259" key="9">
    <source>
        <dbReference type="Pfam" id="PF01261"/>
    </source>
</evidence>
<dbReference type="STRING" id="1385984.GCA_000702565_01128"/>
<dbReference type="GO" id="GO:0006284">
    <property type="term" value="P:base-excision repair"/>
    <property type="evidence" value="ECO:0007669"/>
    <property type="project" value="TreeGrafter"/>
</dbReference>
<dbReference type="GO" id="GO:0003906">
    <property type="term" value="F:DNA-(apurinic or apyrimidinic site) endonuclease activity"/>
    <property type="evidence" value="ECO:0007669"/>
    <property type="project" value="TreeGrafter"/>
</dbReference>
<dbReference type="PROSITE" id="PS00730">
    <property type="entry name" value="AP_NUCLEASE_F2_2"/>
    <property type="match status" value="1"/>
</dbReference>
<feature type="binding site" evidence="8">
    <location>
        <position position="146"/>
    </location>
    <ligand>
        <name>Zn(2+)</name>
        <dbReference type="ChEBI" id="CHEBI:29105"/>
        <label>2</label>
    </ligand>
</feature>
<gene>
    <name evidence="8" type="primary">nfo</name>
    <name evidence="10" type="ORF">M467_14280</name>
</gene>
<evidence type="ECO:0000313" key="11">
    <source>
        <dbReference type="Proteomes" id="UP000016464"/>
    </source>
</evidence>
<feature type="domain" description="Xylose isomerase-like TIM barrel" evidence="9">
    <location>
        <begin position="21"/>
        <end position="284"/>
    </location>
</feature>
<accession>U1M160</accession>
<keyword evidence="3 8" id="KW-0479">Metal-binding</keyword>
<dbReference type="GO" id="GO:0008270">
    <property type="term" value="F:zinc ion binding"/>
    <property type="evidence" value="ECO:0007669"/>
    <property type="project" value="UniProtKB-UniRule"/>
</dbReference>
<comment type="function">
    <text evidence="8">Endonuclease IV plays a role in DNA repair. It cleaves phosphodiester bonds at apurinic or apyrimidinic (AP) sites, generating a 3'-hydroxyl group and a 5'-terminal sugar phosphate.</text>
</comment>
<feature type="binding site" evidence="8">
    <location>
        <position position="183"/>
    </location>
    <ligand>
        <name>Zn(2+)</name>
        <dbReference type="ChEBI" id="CHEBI:29105"/>
        <label>3</label>
    </ligand>
</feature>
<dbReference type="Pfam" id="PF01261">
    <property type="entry name" value="AP_endonuc_2"/>
    <property type="match status" value="1"/>
</dbReference>
<dbReference type="PATRIC" id="fig|1345023.5.peg.545"/>
<keyword evidence="7 8" id="KW-0234">DNA repair</keyword>
<dbReference type="Gene3D" id="3.20.20.150">
    <property type="entry name" value="Divalent-metal-dependent TIM barrel enzymes"/>
    <property type="match status" value="1"/>
</dbReference>
<evidence type="ECO:0000256" key="7">
    <source>
        <dbReference type="ARBA" id="ARBA00023204"/>
    </source>
</evidence>
<comment type="catalytic activity">
    <reaction evidence="8">
        <text>Endonucleolytic cleavage to 5'-phosphooligonucleotide end-products.</text>
        <dbReference type="EC" id="3.1.21.2"/>
    </reaction>
</comment>
<dbReference type="Proteomes" id="UP000016464">
    <property type="component" value="Unassembled WGS sequence"/>
</dbReference>
<comment type="caution">
    <text evidence="10">The sequence shown here is derived from an EMBL/GenBank/DDBJ whole genome shotgun (WGS) entry which is preliminary data.</text>
</comment>
<dbReference type="PROSITE" id="PS00729">
    <property type="entry name" value="AP_NUCLEASE_F2_1"/>
    <property type="match status" value="1"/>
</dbReference>
<feature type="binding site" evidence="8">
    <location>
        <position position="228"/>
    </location>
    <ligand>
        <name>Zn(2+)</name>
        <dbReference type="ChEBI" id="CHEBI:29105"/>
        <label>3</label>
    </ligand>
</feature>
<comment type="similarity">
    <text evidence="1 8">Belongs to the AP endonuclease 2 family.</text>
</comment>
<dbReference type="CDD" id="cd00019">
    <property type="entry name" value="AP2Ec"/>
    <property type="match status" value="1"/>
</dbReference>
<keyword evidence="6 8" id="KW-0862">Zinc</keyword>
<dbReference type="GO" id="GO:0008081">
    <property type="term" value="F:phosphoric diester hydrolase activity"/>
    <property type="evidence" value="ECO:0007669"/>
    <property type="project" value="TreeGrafter"/>
</dbReference>
<dbReference type="InterPro" id="IPR018246">
    <property type="entry name" value="AP_endonuc_F2_Zn_BS"/>
</dbReference>
<keyword evidence="4 8" id="KW-0227">DNA damage</keyword>
<dbReference type="eggNOG" id="COG0648">
    <property type="taxonomic scope" value="Bacteria"/>
</dbReference>
<dbReference type="NCBIfam" id="TIGR00587">
    <property type="entry name" value="nfo"/>
    <property type="match status" value="1"/>
</dbReference>
<keyword evidence="2 8" id="KW-0540">Nuclease</keyword>
<sequence>MLKIGSHVSVSGKKMLLAGSEEAVSYGANTMMVYTGAPQNTRRKPIEDLNIEAALVHMAAHDIEEIVVHAPYIINLGNTTKPETFELAVSFLAAEIKRAEALQVARHVVLHPGAHVGAGEDVGLARIIEGLNEVLTGDETVKIALETMAGKGSELGKTFEELATIIDGVTHNDRLSVCFDTCHVHDAGYDLVGDLDGVIEQFDRIVGLDRLGVIHVNDSKNVRGAKKDRHENIGYGEIGFDTLNRIIHHEAFTHLPKILETPYIPISEKTKVAPYKQEIEMFRANRFDAEWREQFTLAHQ</sequence>
<feature type="binding site" evidence="8">
    <location>
        <position position="69"/>
    </location>
    <ligand>
        <name>Zn(2+)</name>
        <dbReference type="ChEBI" id="CHEBI:29105"/>
        <label>1</label>
    </ligand>
</feature>
<feature type="binding site" evidence="8">
    <location>
        <position position="215"/>
    </location>
    <ligand>
        <name>Zn(2+)</name>
        <dbReference type="ChEBI" id="CHEBI:29105"/>
        <label>2</label>
    </ligand>
</feature>
<dbReference type="PANTHER" id="PTHR21445">
    <property type="entry name" value="ENDONUCLEASE IV ENDODEOXYRIBONUCLEASE IV"/>
    <property type="match status" value="1"/>
</dbReference>
<dbReference type="EMBL" id="ATCL01000009">
    <property type="protein sequence ID" value="ERG68442.1"/>
    <property type="molecule type" value="Genomic_DNA"/>
</dbReference>
<dbReference type="InterPro" id="IPR001719">
    <property type="entry name" value="AP_endonuc_2"/>
</dbReference>
<evidence type="ECO:0000256" key="8">
    <source>
        <dbReference type="HAMAP-Rule" id="MF_00152"/>
    </source>
</evidence>
<dbReference type="InterPro" id="IPR036237">
    <property type="entry name" value="Xyl_isomerase-like_sf"/>
</dbReference>
<dbReference type="GO" id="GO:0003677">
    <property type="term" value="F:DNA binding"/>
    <property type="evidence" value="ECO:0007669"/>
    <property type="project" value="InterPro"/>
</dbReference>
<dbReference type="OrthoDB" id="9805666at2"/>
<proteinExistence type="inferred from homology"/>
<name>U1M160_9BACL</name>
<dbReference type="SUPFAM" id="SSF51658">
    <property type="entry name" value="Xylose isomerase-like"/>
    <property type="match status" value="1"/>
</dbReference>
<evidence type="ECO:0000256" key="2">
    <source>
        <dbReference type="ARBA" id="ARBA00022722"/>
    </source>
</evidence>
<dbReference type="AlphaFoldDB" id="U1M160"/>
<feature type="binding site" evidence="8">
    <location>
        <position position="146"/>
    </location>
    <ligand>
        <name>Zn(2+)</name>
        <dbReference type="ChEBI" id="CHEBI:29105"/>
        <label>1</label>
    </ligand>
</feature>
<dbReference type="PANTHER" id="PTHR21445:SF0">
    <property type="entry name" value="APURINIC-APYRIMIDINIC ENDONUCLEASE"/>
    <property type="match status" value="1"/>
</dbReference>
<dbReference type="RefSeq" id="WP_021065706.1">
    <property type="nucleotide sequence ID" value="NZ_ATCL01000009.1"/>
</dbReference>
<keyword evidence="11" id="KW-1185">Reference proteome</keyword>
<dbReference type="PROSITE" id="PS00731">
    <property type="entry name" value="AP_NUCLEASE_F2_3"/>
    <property type="match status" value="1"/>
</dbReference>
<dbReference type="GO" id="GO:0008833">
    <property type="term" value="F:deoxyribonuclease IV (phage-T4-induced) activity"/>
    <property type="evidence" value="ECO:0007669"/>
    <property type="project" value="UniProtKB-UniRule"/>
</dbReference>
<evidence type="ECO:0000256" key="1">
    <source>
        <dbReference type="ARBA" id="ARBA00005340"/>
    </source>
</evidence>
<evidence type="ECO:0000256" key="3">
    <source>
        <dbReference type="ARBA" id="ARBA00022723"/>
    </source>
</evidence>
<reference evidence="10 11" key="1">
    <citation type="journal article" date="2013" name="Genome Announc.">
        <title>Draft Genome Sequence of Exiguobacterium pavilionensis Strain RW-2, with Wide Thermal, Salinity, and pH Tolerance, Isolated from Modern Freshwater Microbialites.</title>
        <authorList>
            <person name="White R.A.III."/>
            <person name="Grassa C.J."/>
            <person name="Suttle C.A."/>
        </authorList>
    </citation>
    <scope>NUCLEOTIDE SEQUENCE [LARGE SCALE GENOMIC DNA]</scope>
    <source>
        <strain evidence="10 11">RW-2</strain>
    </source>
</reference>
<keyword evidence="8 10" id="KW-0255">Endonuclease</keyword>
<dbReference type="NCBIfam" id="NF002196">
    <property type="entry name" value="PRK01060.1-1"/>
    <property type="match status" value="1"/>
</dbReference>
<dbReference type="PROSITE" id="PS51432">
    <property type="entry name" value="AP_NUCLEASE_F2_4"/>
    <property type="match status" value="1"/>
</dbReference>
<evidence type="ECO:0000256" key="5">
    <source>
        <dbReference type="ARBA" id="ARBA00022801"/>
    </source>
</evidence>
<feature type="binding site" evidence="8">
    <location>
        <position position="260"/>
    </location>
    <ligand>
        <name>Zn(2+)</name>
        <dbReference type="ChEBI" id="CHEBI:29105"/>
        <label>2</label>
    </ligand>
</feature>
<keyword evidence="5 8" id="KW-0378">Hydrolase</keyword>
<dbReference type="EC" id="3.1.21.2" evidence="8"/>
<dbReference type="HAMAP" id="MF_00152">
    <property type="entry name" value="Nfo"/>
    <property type="match status" value="1"/>
</dbReference>
<comment type="cofactor">
    <cofactor evidence="8">
        <name>Zn(2+)</name>
        <dbReference type="ChEBI" id="CHEBI:29105"/>
    </cofactor>
    <text evidence="8">Binds 3 Zn(2+) ions.</text>
</comment>
<evidence type="ECO:0000313" key="10">
    <source>
        <dbReference type="EMBL" id="ERG68442.1"/>
    </source>
</evidence>
<dbReference type="InterPro" id="IPR013022">
    <property type="entry name" value="Xyl_isomerase-like_TIM-brl"/>
</dbReference>
<feature type="binding site" evidence="8">
    <location>
        <position position="111"/>
    </location>
    <ligand>
        <name>Zn(2+)</name>
        <dbReference type="ChEBI" id="CHEBI:29105"/>
        <label>1</label>
    </ligand>
</feature>
<evidence type="ECO:0000256" key="6">
    <source>
        <dbReference type="ARBA" id="ARBA00022833"/>
    </source>
</evidence>
<feature type="binding site" evidence="8">
    <location>
        <position position="180"/>
    </location>
    <ligand>
        <name>Zn(2+)</name>
        <dbReference type="ChEBI" id="CHEBI:29105"/>
        <label>2</label>
    </ligand>
</feature>
<feature type="binding site" evidence="8">
    <location>
        <position position="230"/>
    </location>
    <ligand>
        <name>Zn(2+)</name>
        <dbReference type="ChEBI" id="CHEBI:29105"/>
        <label>3</label>
    </ligand>
</feature>
<organism evidence="10 11">
    <name type="scientific">Exiguobacterium chiriqhucha RW-2</name>
    <dbReference type="NCBI Taxonomy" id="1345023"/>
    <lineage>
        <taxon>Bacteria</taxon>
        <taxon>Bacillati</taxon>
        <taxon>Bacillota</taxon>
        <taxon>Bacilli</taxon>
        <taxon>Bacillales</taxon>
        <taxon>Bacillales Family XII. Incertae Sedis</taxon>
        <taxon>Exiguobacterium</taxon>
    </lineage>
</organism>
<protein>
    <recommendedName>
        <fullName evidence="8">Probable endonuclease 4</fullName>
        <ecNumber evidence="8">3.1.21.2</ecNumber>
    </recommendedName>
    <alternativeName>
        <fullName evidence="8">Endodeoxyribonuclease IV</fullName>
    </alternativeName>
    <alternativeName>
        <fullName evidence="8">Endonuclease IV</fullName>
    </alternativeName>
</protein>
<dbReference type="FunFam" id="3.20.20.150:FF:000001">
    <property type="entry name" value="Probable endonuclease 4"/>
    <property type="match status" value="1"/>
</dbReference>
<dbReference type="SMART" id="SM00518">
    <property type="entry name" value="AP2Ec"/>
    <property type="match status" value="1"/>
</dbReference>